<proteinExistence type="predicted"/>
<accession>A0A9D3YIJ5</accession>
<sequence length="64" mass="7235">MDSPLPLNKHLKWTLWKVSTLQLKHILISRTYSAMPMCEASDPVVDMHSDVSEVAIAGESYSYL</sequence>
<reference evidence="1" key="1">
    <citation type="journal article" date="2019" name="bioRxiv">
        <title>The Genome of the Zebra Mussel, Dreissena polymorpha: A Resource for Invasive Species Research.</title>
        <authorList>
            <person name="McCartney M.A."/>
            <person name="Auch B."/>
            <person name="Kono T."/>
            <person name="Mallez S."/>
            <person name="Zhang Y."/>
            <person name="Obille A."/>
            <person name="Becker A."/>
            <person name="Abrahante J.E."/>
            <person name="Garbe J."/>
            <person name="Badalamenti J.P."/>
            <person name="Herman A."/>
            <person name="Mangelson H."/>
            <person name="Liachko I."/>
            <person name="Sullivan S."/>
            <person name="Sone E.D."/>
            <person name="Koren S."/>
            <person name="Silverstein K.A.T."/>
            <person name="Beckman K.B."/>
            <person name="Gohl D.M."/>
        </authorList>
    </citation>
    <scope>NUCLEOTIDE SEQUENCE</scope>
    <source>
        <strain evidence="1">Duluth1</strain>
        <tissue evidence="1">Whole animal</tissue>
    </source>
</reference>
<dbReference type="EMBL" id="JAIWYP010000015">
    <property type="protein sequence ID" value="KAH3699925.1"/>
    <property type="molecule type" value="Genomic_DNA"/>
</dbReference>
<comment type="caution">
    <text evidence="1">The sequence shown here is derived from an EMBL/GenBank/DDBJ whole genome shotgun (WGS) entry which is preliminary data.</text>
</comment>
<organism evidence="1 2">
    <name type="scientific">Dreissena polymorpha</name>
    <name type="common">Zebra mussel</name>
    <name type="synonym">Mytilus polymorpha</name>
    <dbReference type="NCBI Taxonomy" id="45954"/>
    <lineage>
        <taxon>Eukaryota</taxon>
        <taxon>Metazoa</taxon>
        <taxon>Spiralia</taxon>
        <taxon>Lophotrochozoa</taxon>
        <taxon>Mollusca</taxon>
        <taxon>Bivalvia</taxon>
        <taxon>Autobranchia</taxon>
        <taxon>Heteroconchia</taxon>
        <taxon>Euheterodonta</taxon>
        <taxon>Imparidentia</taxon>
        <taxon>Neoheterodontei</taxon>
        <taxon>Myida</taxon>
        <taxon>Dreissenoidea</taxon>
        <taxon>Dreissenidae</taxon>
        <taxon>Dreissena</taxon>
    </lineage>
</organism>
<reference evidence="1" key="2">
    <citation type="submission" date="2020-11" db="EMBL/GenBank/DDBJ databases">
        <authorList>
            <person name="McCartney M.A."/>
            <person name="Auch B."/>
            <person name="Kono T."/>
            <person name="Mallez S."/>
            <person name="Becker A."/>
            <person name="Gohl D.M."/>
            <person name="Silverstein K.A.T."/>
            <person name="Koren S."/>
            <person name="Bechman K.B."/>
            <person name="Herman A."/>
            <person name="Abrahante J.E."/>
            <person name="Garbe J."/>
        </authorList>
    </citation>
    <scope>NUCLEOTIDE SEQUENCE</scope>
    <source>
        <strain evidence="1">Duluth1</strain>
        <tissue evidence="1">Whole animal</tissue>
    </source>
</reference>
<keyword evidence="2" id="KW-1185">Reference proteome</keyword>
<protein>
    <submittedName>
        <fullName evidence="1">Uncharacterized protein</fullName>
    </submittedName>
</protein>
<dbReference type="Proteomes" id="UP000828390">
    <property type="component" value="Unassembled WGS sequence"/>
</dbReference>
<gene>
    <name evidence="1" type="ORF">DPMN_074887</name>
</gene>
<dbReference type="AlphaFoldDB" id="A0A9D3YIJ5"/>
<evidence type="ECO:0000313" key="1">
    <source>
        <dbReference type="EMBL" id="KAH3699925.1"/>
    </source>
</evidence>
<evidence type="ECO:0000313" key="2">
    <source>
        <dbReference type="Proteomes" id="UP000828390"/>
    </source>
</evidence>
<name>A0A9D3YIJ5_DREPO</name>